<evidence type="ECO:0000256" key="1">
    <source>
        <dbReference type="SAM" id="Phobius"/>
    </source>
</evidence>
<sequence length="173" mass="20222">MIYLALENVLGVDEMKRFALLFFILMIGSIIISSFYYASNDAVKKNTKKFIQEIIEQQYSKTLTNADNEKIKAFFQSFQTLDLPHPIIDGVDIPYFDVFTHPTNNNSYSQYISVKYEDVTDSIYDTYIYFEYISYSKDGNINEIFFGQLVIRTSDVDQLNQDLIMVNPMEKQK</sequence>
<dbReference type="AlphaFoldDB" id="A0A1S2LZ69"/>
<reference evidence="2 3" key="1">
    <citation type="submission" date="2016-10" db="EMBL/GenBank/DDBJ databases">
        <title>Draft genome sequences of four alkaliphilic bacteria belonging to the Anaerobacillus genus.</title>
        <authorList>
            <person name="Bassil N.M."/>
            <person name="Lloyd J.R."/>
        </authorList>
    </citation>
    <scope>NUCLEOTIDE SEQUENCE [LARGE SCALE GENOMIC DNA]</scope>
    <source>
        <strain evidence="2 3">DSM 18345</strain>
    </source>
</reference>
<name>A0A1S2LZ69_9BACI</name>
<accession>A0A1S2LZ69</accession>
<keyword evidence="1" id="KW-1133">Transmembrane helix</keyword>
<proteinExistence type="predicted"/>
<protein>
    <submittedName>
        <fullName evidence="2">Uncharacterized protein</fullName>
    </submittedName>
</protein>
<dbReference type="Proteomes" id="UP000179524">
    <property type="component" value="Unassembled WGS sequence"/>
</dbReference>
<keyword evidence="1" id="KW-0472">Membrane</keyword>
<keyword evidence="1" id="KW-0812">Transmembrane</keyword>
<feature type="transmembrane region" description="Helical" evidence="1">
    <location>
        <begin position="20"/>
        <end position="39"/>
    </location>
</feature>
<organism evidence="2 3">
    <name type="scientific">Anaerobacillus alkalilacustris</name>
    <dbReference type="NCBI Taxonomy" id="393763"/>
    <lineage>
        <taxon>Bacteria</taxon>
        <taxon>Bacillati</taxon>
        <taxon>Bacillota</taxon>
        <taxon>Bacilli</taxon>
        <taxon>Bacillales</taxon>
        <taxon>Bacillaceae</taxon>
        <taxon>Anaerobacillus</taxon>
    </lineage>
</organism>
<evidence type="ECO:0000313" key="3">
    <source>
        <dbReference type="Proteomes" id="UP000179524"/>
    </source>
</evidence>
<dbReference type="EMBL" id="MLQR01000001">
    <property type="protein sequence ID" value="OIJ17636.1"/>
    <property type="molecule type" value="Genomic_DNA"/>
</dbReference>
<comment type="caution">
    <text evidence="2">The sequence shown here is derived from an EMBL/GenBank/DDBJ whole genome shotgun (WGS) entry which is preliminary data.</text>
</comment>
<keyword evidence="3" id="KW-1185">Reference proteome</keyword>
<evidence type="ECO:0000313" key="2">
    <source>
        <dbReference type="EMBL" id="OIJ17636.1"/>
    </source>
</evidence>
<gene>
    <name evidence="2" type="ORF">BKP37_04085</name>
</gene>